<dbReference type="Proteomes" id="UP001278500">
    <property type="component" value="Unassembled WGS sequence"/>
</dbReference>
<dbReference type="EMBL" id="JAUEPP010000003">
    <property type="protein sequence ID" value="KAK3347647.1"/>
    <property type="molecule type" value="Genomic_DNA"/>
</dbReference>
<evidence type="ECO:0000256" key="1">
    <source>
        <dbReference type="SAM" id="MobiDB-lite"/>
    </source>
</evidence>
<name>A0AAE0MTA9_9PEZI</name>
<dbReference type="AlphaFoldDB" id="A0AAE0MTA9"/>
<feature type="region of interest" description="Disordered" evidence="1">
    <location>
        <begin position="1"/>
        <end position="42"/>
    </location>
</feature>
<reference evidence="2" key="1">
    <citation type="journal article" date="2023" name="Mol. Phylogenet. Evol.">
        <title>Genome-scale phylogeny and comparative genomics of the fungal order Sordariales.</title>
        <authorList>
            <person name="Hensen N."/>
            <person name="Bonometti L."/>
            <person name="Westerberg I."/>
            <person name="Brannstrom I.O."/>
            <person name="Guillou S."/>
            <person name="Cros-Aarteil S."/>
            <person name="Calhoun S."/>
            <person name="Haridas S."/>
            <person name="Kuo A."/>
            <person name="Mondo S."/>
            <person name="Pangilinan J."/>
            <person name="Riley R."/>
            <person name="LaButti K."/>
            <person name="Andreopoulos B."/>
            <person name="Lipzen A."/>
            <person name="Chen C."/>
            <person name="Yan M."/>
            <person name="Daum C."/>
            <person name="Ng V."/>
            <person name="Clum A."/>
            <person name="Steindorff A."/>
            <person name="Ohm R.A."/>
            <person name="Martin F."/>
            <person name="Silar P."/>
            <person name="Natvig D.O."/>
            <person name="Lalanne C."/>
            <person name="Gautier V."/>
            <person name="Ament-Velasquez S.L."/>
            <person name="Kruys A."/>
            <person name="Hutchinson M.I."/>
            <person name="Powell A.J."/>
            <person name="Barry K."/>
            <person name="Miller A.N."/>
            <person name="Grigoriev I.V."/>
            <person name="Debuchy R."/>
            <person name="Gladieux P."/>
            <person name="Hiltunen Thoren M."/>
            <person name="Johannesson H."/>
        </authorList>
    </citation>
    <scope>NUCLEOTIDE SEQUENCE</scope>
    <source>
        <strain evidence="2">CBS 560.94</strain>
    </source>
</reference>
<keyword evidence="3" id="KW-1185">Reference proteome</keyword>
<feature type="compositionally biased region" description="Basic residues" evidence="1">
    <location>
        <begin position="12"/>
        <end position="27"/>
    </location>
</feature>
<evidence type="ECO:0000313" key="3">
    <source>
        <dbReference type="Proteomes" id="UP001278500"/>
    </source>
</evidence>
<comment type="caution">
    <text evidence="2">The sequence shown here is derived from an EMBL/GenBank/DDBJ whole genome shotgun (WGS) entry which is preliminary data.</text>
</comment>
<evidence type="ECO:0000313" key="2">
    <source>
        <dbReference type="EMBL" id="KAK3347647.1"/>
    </source>
</evidence>
<gene>
    <name evidence="2" type="ORF">B0H65DRAFT_570701</name>
</gene>
<sequence>MVRVKISTKPPPHWKVHSPAARKRQQTKKGQQSKVDNDVRDDESWLLLPEPAADAMNLEVDKPTKVVIPTSLPASRLHAAMEMIPVEDIVGRMYHLGCPPSNKELVADATVFVEEAAKLEATGEIKEAAITILEDLAFTINDRGTGAYPVGQQYEFLKKQVTFLGAIIQLIERPPKPVTVEPATAKPVPKRVSQLRPDIPKTDRVLRSRAAK</sequence>
<accession>A0AAE0MTA9</accession>
<reference evidence="2" key="2">
    <citation type="submission" date="2023-06" db="EMBL/GenBank/DDBJ databases">
        <authorList>
            <consortium name="Lawrence Berkeley National Laboratory"/>
            <person name="Haridas S."/>
            <person name="Hensen N."/>
            <person name="Bonometti L."/>
            <person name="Westerberg I."/>
            <person name="Brannstrom I.O."/>
            <person name="Guillou S."/>
            <person name="Cros-Aarteil S."/>
            <person name="Calhoun S."/>
            <person name="Kuo A."/>
            <person name="Mondo S."/>
            <person name="Pangilinan J."/>
            <person name="Riley R."/>
            <person name="Labutti K."/>
            <person name="Andreopoulos B."/>
            <person name="Lipzen A."/>
            <person name="Chen C."/>
            <person name="Yanf M."/>
            <person name="Daum C."/>
            <person name="Ng V."/>
            <person name="Clum A."/>
            <person name="Steindorff A."/>
            <person name="Ohm R."/>
            <person name="Martin F."/>
            <person name="Silar P."/>
            <person name="Natvig D."/>
            <person name="Lalanne C."/>
            <person name="Gautier V."/>
            <person name="Ament-Velasquez S.L."/>
            <person name="Kruys A."/>
            <person name="Hutchinson M.I."/>
            <person name="Powell A.J."/>
            <person name="Barry K."/>
            <person name="Miller A.N."/>
            <person name="Grigoriev I.V."/>
            <person name="Debuchy R."/>
            <person name="Gladieux P."/>
            <person name="Thoren M.H."/>
            <person name="Johannesson H."/>
        </authorList>
    </citation>
    <scope>NUCLEOTIDE SEQUENCE</scope>
    <source>
        <strain evidence="2">CBS 560.94</strain>
    </source>
</reference>
<organism evidence="2 3">
    <name type="scientific">Neurospora tetraspora</name>
    <dbReference type="NCBI Taxonomy" id="94610"/>
    <lineage>
        <taxon>Eukaryota</taxon>
        <taxon>Fungi</taxon>
        <taxon>Dikarya</taxon>
        <taxon>Ascomycota</taxon>
        <taxon>Pezizomycotina</taxon>
        <taxon>Sordariomycetes</taxon>
        <taxon>Sordariomycetidae</taxon>
        <taxon>Sordariales</taxon>
        <taxon>Sordariaceae</taxon>
        <taxon>Neurospora</taxon>
    </lineage>
</organism>
<dbReference type="GeneID" id="87867614"/>
<dbReference type="RefSeq" id="XP_062682729.1">
    <property type="nucleotide sequence ID" value="XM_062830460.1"/>
</dbReference>
<protein>
    <submittedName>
        <fullName evidence="2">Uncharacterized protein</fullName>
    </submittedName>
</protein>
<proteinExistence type="predicted"/>
<feature type="region of interest" description="Disordered" evidence="1">
    <location>
        <begin position="178"/>
        <end position="212"/>
    </location>
</feature>